<dbReference type="InterPro" id="IPR003439">
    <property type="entry name" value="ABC_transporter-like_ATP-bd"/>
</dbReference>
<proteinExistence type="predicted"/>
<dbReference type="Proteomes" id="UP000562492">
    <property type="component" value="Unassembled WGS sequence"/>
</dbReference>
<dbReference type="InterPro" id="IPR003593">
    <property type="entry name" value="AAA+_ATPase"/>
</dbReference>
<dbReference type="Pfam" id="PF12857">
    <property type="entry name" value="TOBE_3"/>
    <property type="match status" value="1"/>
</dbReference>
<evidence type="ECO:0000256" key="2">
    <source>
        <dbReference type="ARBA" id="ARBA00022475"/>
    </source>
</evidence>
<name>A0ABR6RF54_9BURK</name>
<dbReference type="SMART" id="SM00382">
    <property type="entry name" value="AAA"/>
    <property type="match status" value="1"/>
</dbReference>
<keyword evidence="7" id="KW-0472">Membrane</keyword>
<dbReference type="SUPFAM" id="SSF52540">
    <property type="entry name" value="P-loop containing nucleoside triphosphate hydrolases"/>
    <property type="match status" value="1"/>
</dbReference>
<organism evidence="9 10">
    <name type="scientific">Comamonas odontotermitis</name>
    <dbReference type="NCBI Taxonomy" id="379895"/>
    <lineage>
        <taxon>Bacteria</taxon>
        <taxon>Pseudomonadati</taxon>
        <taxon>Pseudomonadota</taxon>
        <taxon>Betaproteobacteria</taxon>
        <taxon>Burkholderiales</taxon>
        <taxon>Comamonadaceae</taxon>
        <taxon>Comamonas</taxon>
    </lineage>
</organism>
<dbReference type="InterPro" id="IPR050093">
    <property type="entry name" value="ABC_SmlMolc_Importer"/>
</dbReference>
<dbReference type="EMBL" id="JACHKZ010000008">
    <property type="protein sequence ID" value="MBB6577723.1"/>
    <property type="molecule type" value="Genomic_DNA"/>
</dbReference>
<dbReference type="PROSITE" id="PS00211">
    <property type="entry name" value="ABC_TRANSPORTER_1"/>
    <property type="match status" value="1"/>
</dbReference>
<reference evidence="9 10" key="1">
    <citation type="submission" date="2020-08" db="EMBL/GenBank/DDBJ databases">
        <title>Functional genomics of gut bacteria from endangered species of beetles.</title>
        <authorList>
            <person name="Carlos-Shanley C."/>
        </authorList>
    </citation>
    <scope>NUCLEOTIDE SEQUENCE [LARGE SCALE GENOMIC DNA]</scope>
    <source>
        <strain evidence="9 10">S00124</strain>
    </source>
</reference>
<evidence type="ECO:0000256" key="6">
    <source>
        <dbReference type="ARBA" id="ARBA00023032"/>
    </source>
</evidence>
<comment type="caution">
    <text evidence="9">The sequence shown here is derived from an EMBL/GenBank/DDBJ whole genome shotgun (WGS) entry which is preliminary data.</text>
</comment>
<evidence type="ECO:0000256" key="1">
    <source>
        <dbReference type="ARBA" id="ARBA00022448"/>
    </source>
</evidence>
<dbReference type="CDD" id="cd03296">
    <property type="entry name" value="ABC_CysA_sulfate_importer"/>
    <property type="match status" value="1"/>
</dbReference>
<dbReference type="GO" id="GO:0005524">
    <property type="term" value="F:ATP binding"/>
    <property type="evidence" value="ECO:0007669"/>
    <property type="project" value="UniProtKB-KW"/>
</dbReference>
<dbReference type="InterPro" id="IPR041193">
    <property type="entry name" value="CysA_C"/>
</dbReference>
<keyword evidence="3" id="KW-0547">Nucleotide-binding</keyword>
<dbReference type="NCBIfam" id="TIGR00968">
    <property type="entry name" value="3a0106s01"/>
    <property type="match status" value="1"/>
</dbReference>
<dbReference type="Pfam" id="PF00005">
    <property type="entry name" value="ABC_tran"/>
    <property type="match status" value="1"/>
</dbReference>
<dbReference type="RefSeq" id="WP_184707437.1">
    <property type="nucleotide sequence ID" value="NZ_CP083451.1"/>
</dbReference>
<dbReference type="SUPFAM" id="SSF50331">
    <property type="entry name" value="MOP-like"/>
    <property type="match status" value="1"/>
</dbReference>
<dbReference type="InterPro" id="IPR027417">
    <property type="entry name" value="P-loop_NTPase"/>
</dbReference>
<evidence type="ECO:0000256" key="5">
    <source>
        <dbReference type="ARBA" id="ARBA00022967"/>
    </source>
</evidence>
<evidence type="ECO:0000256" key="3">
    <source>
        <dbReference type="ARBA" id="ARBA00022741"/>
    </source>
</evidence>
<dbReference type="PROSITE" id="PS50893">
    <property type="entry name" value="ABC_TRANSPORTER_2"/>
    <property type="match status" value="1"/>
</dbReference>
<accession>A0ABR6RF54</accession>
<dbReference type="Pfam" id="PF17850">
    <property type="entry name" value="CysA_C_terminal"/>
    <property type="match status" value="1"/>
</dbReference>
<sequence>MSIEIQNISKSFGSFQALNNVSLDIQSGELIALLGPSGCGKTTLLRIIAGLETADSGTIQFSGEDTTDVHVRDRNVGFVFQHYALFRHMTVFENVAFGLRVKPRKERPSEAQIKEKVMSLLKLVQLDWIADRYPSQLSGGQRQRIALARALAVEPKVLLLDEPFGALDAKVRKELRRWLRRLHDELHVTSIFVTHDQEEALEVADRVVVINKGQIEQSGTPQEVWDHPASPFVYGFLGDVNLFHGRAVDGHTVVEGGVQIDSPELAAANAANGAQTLAYVRPHELDVERYSPGQEKDAQGRPRGIIAQLDRAIVVGPIARLELIPTNGHQAQGADGERLIEAQIPAQQYRAMGLKEGETLVVTPRQAKVFVDYAANI</sequence>
<keyword evidence="10" id="KW-1185">Reference proteome</keyword>
<dbReference type="Gene3D" id="3.40.50.300">
    <property type="entry name" value="P-loop containing nucleotide triphosphate hydrolases"/>
    <property type="match status" value="1"/>
</dbReference>
<dbReference type="PANTHER" id="PTHR42781:SF4">
    <property type="entry name" value="SPERMIDINE_PUTRESCINE IMPORT ATP-BINDING PROTEIN POTA"/>
    <property type="match status" value="1"/>
</dbReference>
<evidence type="ECO:0000256" key="7">
    <source>
        <dbReference type="ARBA" id="ARBA00023136"/>
    </source>
</evidence>
<evidence type="ECO:0000313" key="9">
    <source>
        <dbReference type="EMBL" id="MBB6577723.1"/>
    </source>
</evidence>
<evidence type="ECO:0000259" key="8">
    <source>
        <dbReference type="PROSITE" id="PS50893"/>
    </source>
</evidence>
<protein>
    <submittedName>
        <fullName evidence="9">Sulfate transport system ATP-binding protein</fullName>
    </submittedName>
</protein>
<keyword evidence="1" id="KW-0813">Transport</keyword>
<keyword evidence="4 9" id="KW-0067">ATP-binding</keyword>
<keyword evidence="2" id="KW-1003">Cell membrane</keyword>
<evidence type="ECO:0000256" key="4">
    <source>
        <dbReference type="ARBA" id="ARBA00022840"/>
    </source>
</evidence>
<gene>
    <name evidence="9" type="ORF">HNP33_001780</name>
</gene>
<keyword evidence="6" id="KW-0764">Sulfate transport</keyword>
<keyword evidence="5" id="KW-1278">Translocase</keyword>
<dbReference type="InterPro" id="IPR024765">
    <property type="entry name" value="TOBE-like"/>
</dbReference>
<dbReference type="InterPro" id="IPR017871">
    <property type="entry name" value="ABC_transporter-like_CS"/>
</dbReference>
<evidence type="ECO:0000313" key="10">
    <source>
        <dbReference type="Proteomes" id="UP000562492"/>
    </source>
</evidence>
<dbReference type="InterPro" id="IPR005666">
    <property type="entry name" value="Sulph_transpt1"/>
</dbReference>
<feature type="domain" description="ABC transporter" evidence="8">
    <location>
        <begin position="3"/>
        <end position="237"/>
    </location>
</feature>
<dbReference type="PANTHER" id="PTHR42781">
    <property type="entry name" value="SPERMIDINE/PUTRESCINE IMPORT ATP-BINDING PROTEIN POTA"/>
    <property type="match status" value="1"/>
</dbReference>
<dbReference type="InterPro" id="IPR008995">
    <property type="entry name" value="Mo/tungstate-bd_C_term_dom"/>
</dbReference>